<protein>
    <submittedName>
        <fullName evidence="2">Uncharacterized protein</fullName>
    </submittedName>
</protein>
<reference evidence="2" key="2">
    <citation type="journal article" date="2022" name="Hortic Res">
        <title>The genome of Dioscorea zingiberensis sheds light on the biosynthesis, origin and evolution of the medicinally important diosgenin saponins.</title>
        <authorList>
            <person name="Li Y."/>
            <person name="Tan C."/>
            <person name="Li Z."/>
            <person name="Guo J."/>
            <person name="Li S."/>
            <person name="Chen X."/>
            <person name="Wang C."/>
            <person name="Dai X."/>
            <person name="Yang H."/>
            <person name="Song W."/>
            <person name="Hou L."/>
            <person name="Xu J."/>
            <person name="Tong Z."/>
            <person name="Xu A."/>
            <person name="Yuan X."/>
            <person name="Wang W."/>
            <person name="Yang Q."/>
            <person name="Chen L."/>
            <person name="Sun Z."/>
            <person name="Wang K."/>
            <person name="Pan B."/>
            <person name="Chen J."/>
            <person name="Bao Y."/>
            <person name="Liu F."/>
            <person name="Qi X."/>
            <person name="Gang D.R."/>
            <person name="Wen J."/>
            <person name="Li J."/>
        </authorList>
    </citation>
    <scope>NUCLEOTIDE SEQUENCE</scope>
    <source>
        <strain evidence="2">Dzin_1.0</strain>
    </source>
</reference>
<dbReference type="OrthoDB" id="60033at2759"/>
<evidence type="ECO:0000256" key="1">
    <source>
        <dbReference type="SAM" id="MobiDB-lite"/>
    </source>
</evidence>
<proteinExistence type="predicted"/>
<name>A0A9D5HRQ1_9LILI</name>
<accession>A0A9D5HRQ1</accession>
<dbReference type="EMBL" id="JAGGNH010000001">
    <property type="protein sequence ID" value="KAJ0986314.1"/>
    <property type="molecule type" value="Genomic_DNA"/>
</dbReference>
<comment type="caution">
    <text evidence="2">The sequence shown here is derived from an EMBL/GenBank/DDBJ whole genome shotgun (WGS) entry which is preliminary data.</text>
</comment>
<organism evidence="2 3">
    <name type="scientific">Dioscorea zingiberensis</name>
    <dbReference type="NCBI Taxonomy" id="325984"/>
    <lineage>
        <taxon>Eukaryota</taxon>
        <taxon>Viridiplantae</taxon>
        <taxon>Streptophyta</taxon>
        <taxon>Embryophyta</taxon>
        <taxon>Tracheophyta</taxon>
        <taxon>Spermatophyta</taxon>
        <taxon>Magnoliopsida</taxon>
        <taxon>Liliopsida</taxon>
        <taxon>Dioscoreales</taxon>
        <taxon>Dioscoreaceae</taxon>
        <taxon>Dioscorea</taxon>
    </lineage>
</organism>
<dbReference type="Proteomes" id="UP001085076">
    <property type="component" value="Miscellaneous, Linkage group lg01"/>
</dbReference>
<keyword evidence="3" id="KW-1185">Reference proteome</keyword>
<reference evidence="2" key="1">
    <citation type="submission" date="2021-03" db="EMBL/GenBank/DDBJ databases">
        <authorList>
            <person name="Li Z."/>
            <person name="Yang C."/>
        </authorList>
    </citation>
    <scope>NUCLEOTIDE SEQUENCE</scope>
    <source>
        <strain evidence="2">Dzin_1.0</strain>
        <tissue evidence="2">Leaf</tissue>
    </source>
</reference>
<feature type="compositionally biased region" description="Low complexity" evidence="1">
    <location>
        <begin position="60"/>
        <end position="70"/>
    </location>
</feature>
<feature type="region of interest" description="Disordered" evidence="1">
    <location>
        <begin position="35"/>
        <end position="79"/>
    </location>
</feature>
<evidence type="ECO:0000313" key="2">
    <source>
        <dbReference type="EMBL" id="KAJ0986314.1"/>
    </source>
</evidence>
<gene>
    <name evidence="2" type="ORF">J5N97_004670</name>
</gene>
<feature type="compositionally biased region" description="Basic residues" evidence="1">
    <location>
        <begin position="42"/>
        <end position="56"/>
    </location>
</feature>
<dbReference type="AlphaFoldDB" id="A0A9D5HRQ1"/>
<sequence length="162" mass="17850">MDRRLQATERRPHQMMSFLAKVAEDPDLLPRLINSKKEQQQQKHKALLAGDKKRRLITASSSSSSSSSSSRLAPPDHPMVMNQGEVPCFELISSPSVLFEQSGHCCLDSEVQFPAAAASDDGANVNPAAFETSQVFYQPEFDHLPEPSPVAYPFSLLGYGFI</sequence>
<evidence type="ECO:0000313" key="3">
    <source>
        <dbReference type="Proteomes" id="UP001085076"/>
    </source>
</evidence>